<organism evidence="1 2">
    <name type="scientific">Myriangium duriaei CBS 260.36</name>
    <dbReference type="NCBI Taxonomy" id="1168546"/>
    <lineage>
        <taxon>Eukaryota</taxon>
        <taxon>Fungi</taxon>
        <taxon>Dikarya</taxon>
        <taxon>Ascomycota</taxon>
        <taxon>Pezizomycotina</taxon>
        <taxon>Dothideomycetes</taxon>
        <taxon>Dothideomycetidae</taxon>
        <taxon>Myriangiales</taxon>
        <taxon>Myriangiaceae</taxon>
        <taxon>Myriangium</taxon>
    </lineage>
</organism>
<dbReference type="AlphaFoldDB" id="A0A9P4J2M8"/>
<protein>
    <submittedName>
        <fullName evidence="1">Uncharacterized protein</fullName>
    </submittedName>
</protein>
<reference evidence="1" key="1">
    <citation type="journal article" date="2020" name="Stud. Mycol.">
        <title>101 Dothideomycetes genomes: a test case for predicting lifestyles and emergence of pathogens.</title>
        <authorList>
            <person name="Haridas S."/>
            <person name="Albert R."/>
            <person name="Binder M."/>
            <person name="Bloem J."/>
            <person name="Labutti K."/>
            <person name="Salamov A."/>
            <person name="Andreopoulos B."/>
            <person name="Baker S."/>
            <person name="Barry K."/>
            <person name="Bills G."/>
            <person name="Bluhm B."/>
            <person name="Cannon C."/>
            <person name="Castanera R."/>
            <person name="Culley D."/>
            <person name="Daum C."/>
            <person name="Ezra D."/>
            <person name="Gonzalez J."/>
            <person name="Henrissat B."/>
            <person name="Kuo A."/>
            <person name="Liang C."/>
            <person name="Lipzen A."/>
            <person name="Lutzoni F."/>
            <person name="Magnuson J."/>
            <person name="Mondo S."/>
            <person name="Nolan M."/>
            <person name="Ohm R."/>
            <person name="Pangilinan J."/>
            <person name="Park H.-J."/>
            <person name="Ramirez L."/>
            <person name="Alfaro M."/>
            <person name="Sun H."/>
            <person name="Tritt A."/>
            <person name="Yoshinaga Y."/>
            <person name="Zwiers L.-H."/>
            <person name="Turgeon B."/>
            <person name="Goodwin S."/>
            <person name="Spatafora J."/>
            <person name="Crous P."/>
            <person name="Grigoriev I."/>
        </authorList>
    </citation>
    <scope>NUCLEOTIDE SEQUENCE</scope>
    <source>
        <strain evidence="1">CBS 260.36</strain>
    </source>
</reference>
<sequence length="123" mass="13549">MSRVSPGDTTRYTPAGPRSTHTTLVQVTLVALIAPIAPTRPIGGPVVECHPAYLSPRLVAFSRTKGLVPTFAASLTVDRQPKEFFFDHLMNLATRSADRPQSALHIAVQMSLLYFRKQVSLQY</sequence>
<dbReference type="EMBL" id="ML996088">
    <property type="protein sequence ID" value="KAF2151279.1"/>
    <property type="molecule type" value="Genomic_DNA"/>
</dbReference>
<evidence type="ECO:0000313" key="2">
    <source>
        <dbReference type="Proteomes" id="UP000799439"/>
    </source>
</evidence>
<dbReference type="Proteomes" id="UP000799439">
    <property type="component" value="Unassembled WGS sequence"/>
</dbReference>
<keyword evidence="2" id="KW-1185">Reference proteome</keyword>
<evidence type="ECO:0000313" key="1">
    <source>
        <dbReference type="EMBL" id="KAF2151279.1"/>
    </source>
</evidence>
<proteinExistence type="predicted"/>
<name>A0A9P4J2M8_9PEZI</name>
<comment type="caution">
    <text evidence="1">The sequence shown here is derived from an EMBL/GenBank/DDBJ whole genome shotgun (WGS) entry which is preliminary data.</text>
</comment>
<gene>
    <name evidence="1" type="ORF">K461DRAFT_170304</name>
</gene>
<accession>A0A9P4J2M8</accession>